<dbReference type="Proteomes" id="UP000716291">
    <property type="component" value="Unassembled WGS sequence"/>
</dbReference>
<dbReference type="InterPro" id="IPR021122">
    <property type="entry name" value="RNA_ligase_dom_REL/Rnl2"/>
</dbReference>
<proteinExistence type="predicted"/>
<gene>
    <name evidence="2" type="ORF">G6F64_015171</name>
</gene>
<protein>
    <recommendedName>
        <fullName evidence="1">RNA ligase domain-containing protein</fullName>
    </recommendedName>
</protein>
<keyword evidence="3" id="KW-1185">Reference proteome</keyword>
<evidence type="ECO:0000313" key="2">
    <source>
        <dbReference type="EMBL" id="KAG1274245.1"/>
    </source>
</evidence>
<dbReference type="Pfam" id="PF09414">
    <property type="entry name" value="RNA_ligase"/>
    <property type="match status" value="1"/>
</dbReference>
<dbReference type="SUPFAM" id="SSF56091">
    <property type="entry name" value="DNA ligase/mRNA capping enzyme, catalytic domain"/>
    <property type="match status" value="1"/>
</dbReference>
<accession>A0A9P6WS17</accession>
<sequence length="71" mass="7594">MYGETLTKKHSVFYDALPHHFFEFDVLDRHSGNFLSTDARRALLAGGPVLSVPVLPAAAVAGQDAGLARGL</sequence>
<reference evidence="2" key="1">
    <citation type="journal article" date="2020" name="Microb. Genom.">
        <title>Genetic diversity of clinical and environmental Mucorales isolates obtained from an investigation of mucormycosis cases among solid organ transplant recipients.</title>
        <authorList>
            <person name="Nguyen M.H."/>
            <person name="Kaul D."/>
            <person name="Muto C."/>
            <person name="Cheng S.J."/>
            <person name="Richter R.A."/>
            <person name="Bruno V.M."/>
            <person name="Liu G."/>
            <person name="Beyhan S."/>
            <person name="Sundermann A.J."/>
            <person name="Mounaud S."/>
            <person name="Pasculle A.W."/>
            <person name="Nierman W.C."/>
            <person name="Driscoll E."/>
            <person name="Cumbie R."/>
            <person name="Clancy C.J."/>
            <person name="Dupont C.L."/>
        </authorList>
    </citation>
    <scope>NUCLEOTIDE SEQUENCE</scope>
    <source>
        <strain evidence="2">GL11</strain>
    </source>
</reference>
<feature type="domain" description="RNA ligase" evidence="1">
    <location>
        <begin position="1"/>
        <end position="56"/>
    </location>
</feature>
<comment type="caution">
    <text evidence="2">The sequence shown here is derived from an EMBL/GenBank/DDBJ whole genome shotgun (WGS) entry which is preliminary data.</text>
</comment>
<evidence type="ECO:0000259" key="1">
    <source>
        <dbReference type="Pfam" id="PF09414"/>
    </source>
</evidence>
<name>A0A9P6WS17_RHIOR</name>
<dbReference type="AlphaFoldDB" id="A0A9P6WS17"/>
<evidence type="ECO:0000313" key="3">
    <source>
        <dbReference type="Proteomes" id="UP000716291"/>
    </source>
</evidence>
<dbReference type="Gene3D" id="3.30.470.30">
    <property type="entry name" value="DNA ligase/mRNA capping enzyme"/>
    <property type="match status" value="1"/>
</dbReference>
<organism evidence="2 3">
    <name type="scientific">Rhizopus oryzae</name>
    <name type="common">Mucormycosis agent</name>
    <name type="synonym">Rhizopus arrhizus var. delemar</name>
    <dbReference type="NCBI Taxonomy" id="64495"/>
    <lineage>
        <taxon>Eukaryota</taxon>
        <taxon>Fungi</taxon>
        <taxon>Fungi incertae sedis</taxon>
        <taxon>Mucoromycota</taxon>
        <taxon>Mucoromycotina</taxon>
        <taxon>Mucoromycetes</taxon>
        <taxon>Mucorales</taxon>
        <taxon>Mucorineae</taxon>
        <taxon>Rhizopodaceae</taxon>
        <taxon>Rhizopus</taxon>
    </lineage>
</organism>
<dbReference type="EMBL" id="JAANQT010011567">
    <property type="protein sequence ID" value="KAG1274245.1"/>
    <property type="molecule type" value="Genomic_DNA"/>
</dbReference>